<gene>
    <name evidence="3" type="ORF">SIDU_03625</name>
</gene>
<organism evidence="3 4">
    <name type="scientific">Sphingobium indicum (strain DSM 16412 / CCM 7286 / MTCC 6364 / B90A)</name>
    <dbReference type="NCBI Taxonomy" id="861109"/>
    <lineage>
        <taxon>Bacteria</taxon>
        <taxon>Pseudomonadati</taxon>
        <taxon>Pseudomonadota</taxon>
        <taxon>Alphaproteobacteria</taxon>
        <taxon>Sphingomonadales</taxon>
        <taxon>Sphingomonadaceae</taxon>
        <taxon>Sphingobium</taxon>
    </lineage>
</organism>
<dbReference type="InterPro" id="IPR051534">
    <property type="entry name" value="CBASS_pafABC_assoc_protein"/>
</dbReference>
<dbReference type="PROSITE" id="PS52050">
    <property type="entry name" value="WYL"/>
    <property type="match status" value="1"/>
</dbReference>
<dbReference type="Pfam" id="PF13280">
    <property type="entry name" value="WYL"/>
    <property type="match status" value="1"/>
</dbReference>
<dbReference type="KEGG" id="sinb:SIDU_03625"/>
<dbReference type="PANTHER" id="PTHR34580">
    <property type="match status" value="1"/>
</dbReference>
<evidence type="ECO:0000313" key="4">
    <source>
        <dbReference type="Proteomes" id="UP000004550"/>
    </source>
</evidence>
<evidence type="ECO:0000259" key="2">
    <source>
        <dbReference type="Pfam" id="PF25583"/>
    </source>
</evidence>
<reference evidence="3 4" key="1">
    <citation type="journal article" date="2012" name="J. Bacteriol.">
        <title>Genome sequence of Sphingobium indicum B90A, a hexachlorocyclohexane-degrading bacterium.</title>
        <authorList>
            <person name="Anand S."/>
            <person name="Sangwan N."/>
            <person name="Lata P."/>
            <person name="Kaur J."/>
            <person name="Dua A."/>
            <person name="Singh A.K."/>
            <person name="Verma M."/>
            <person name="Kaur J."/>
            <person name="Khurana J.P."/>
            <person name="Khurana P."/>
            <person name="Mathur S."/>
            <person name="Lal R."/>
        </authorList>
    </citation>
    <scope>NUCLEOTIDE SEQUENCE [LARGE SCALE GENOMIC DNA]</scope>
    <source>
        <strain evidence="4">DSM 16412 / CCM 7286 / MTCC 6364 / B90A</strain>
    </source>
</reference>
<dbReference type="Proteomes" id="UP000004550">
    <property type="component" value="Chromosome"/>
</dbReference>
<protein>
    <submittedName>
        <fullName evidence="3">Uncharacterized protein</fullName>
    </submittedName>
</protein>
<evidence type="ECO:0000259" key="1">
    <source>
        <dbReference type="Pfam" id="PF13280"/>
    </source>
</evidence>
<proteinExistence type="predicted"/>
<evidence type="ECO:0000313" key="3">
    <source>
        <dbReference type="EMBL" id="APL93680.1"/>
    </source>
</evidence>
<dbReference type="InterPro" id="IPR026881">
    <property type="entry name" value="WYL_dom"/>
</dbReference>
<feature type="domain" description="WYL" evidence="1">
    <location>
        <begin position="149"/>
        <end position="217"/>
    </location>
</feature>
<feature type="domain" description="WCX" evidence="2">
    <location>
        <begin position="246"/>
        <end position="321"/>
    </location>
</feature>
<sequence>MTQRMAKLDRTLKLVHMLCDSGEGLTLDEMAAGLGVTRRTAERLRDVIALHFDVVEDSDGRTKRFRIQDALRRVYTRPTAAEIAALQAEADARNREMAPQAALLSSLLDKTKAALDDREKRRVDPDLEALVRLQRSRVPAGPAVVADPENLAAIQGAIMAGQCVEFDYRADGADISRWRRVIPFGLVHGPITYLIGKMPDRDADPVPFRLDRMKNVRAANTSGLPPENWDLDRWLSQSFGIWREEDHAVVLRVLPSSVERARQWRFHPAQELEETAEGLTVRFRAGGLREIAEHLFTWGGEVVIEGPDALQAVMRERLEAASACLRPFLTQHDVRAGT</sequence>
<dbReference type="EMBL" id="CP013070">
    <property type="protein sequence ID" value="APL93680.1"/>
    <property type="molecule type" value="Genomic_DNA"/>
</dbReference>
<dbReference type="AlphaFoldDB" id="A0A1L5BL89"/>
<dbReference type="Pfam" id="PF25583">
    <property type="entry name" value="WCX"/>
    <property type="match status" value="1"/>
</dbReference>
<dbReference type="InterPro" id="IPR057727">
    <property type="entry name" value="WCX_dom"/>
</dbReference>
<accession>A0A1L5BL89</accession>
<name>A0A1L5BL89_SPHIB</name>
<dbReference type="PANTHER" id="PTHR34580:SF1">
    <property type="entry name" value="PROTEIN PAFC"/>
    <property type="match status" value="1"/>
</dbReference>